<evidence type="ECO:0000313" key="1">
    <source>
        <dbReference type="EMBL" id="VEN42376.1"/>
    </source>
</evidence>
<keyword evidence="2" id="KW-1185">Reference proteome</keyword>
<accession>A0A653C351</accession>
<evidence type="ECO:0000313" key="2">
    <source>
        <dbReference type="Proteomes" id="UP000410492"/>
    </source>
</evidence>
<protein>
    <submittedName>
        <fullName evidence="1">Uncharacterized protein</fullName>
    </submittedName>
</protein>
<proteinExistence type="predicted"/>
<gene>
    <name evidence="1" type="ORF">CALMAC_LOCUS5884</name>
</gene>
<sequence>TTEFTEQSLKKNLTQLHYSTLITNQLHSN</sequence>
<feature type="non-terminal residue" evidence="1">
    <location>
        <position position="1"/>
    </location>
</feature>
<dbReference type="AlphaFoldDB" id="A0A653C351"/>
<organism evidence="1 2">
    <name type="scientific">Callosobruchus maculatus</name>
    <name type="common">Southern cowpea weevil</name>
    <name type="synonym">Pulse bruchid</name>
    <dbReference type="NCBI Taxonomy" id="64391"/>
    <lineage>
        <taxon>Eukaryota</taxon>
        <taxon>Metazoa</taxon>
        <taxon>Ecdysozoa</taxon>
        <taxon>Arthropoda</taxon>
        <taxon>Hexapoda</taxon>
        <taxon>Insecta</taxon>
        <taxon>Pterygota</taxon>
        <taxon>Neoptera</taxon>
        <taxon>Endopterygota</taxon>
        <taxon>Coleoptera</taxon>
        <taxon>Polyphaga</taxon>
        <taxon>Cucujiformia</taxon>
        <taxon>Chrysomeloidea</taxon>
        <taxon>Chrysomelidae</taxon>
        <taxon>Bruchinae</taxon>
        <taxon>Bruchini</taxon>
        <taxon>Callosobruchus</taxon>
    </lineage>
</organism>
<name>A0A653C351_CALMS</name>
<dbReference type="Proteomes" id="UP000410492">
    <property type="component" value="Unassembled WGS sequence"/>
</dbReference>
<dbReference type="EMBL" id="CAACVG010006894">
    <property type="protein sequence ID" value="VEN42376.1"/>
    <property type="molecule type" value="Genomic_DNA"/>
</dbReference>
<reference evidence="1 2" key="1">
    <citation type="submission" date="2019-01" db="EMBL/GenBank/DDBJ databases">
        <authorList>
            <person name="Sayadi A."/>
        </authorList>
    </citation>
    <scope>NUCLEOTIDE SEQUENCE [LARGE SCALE GENOMIC DNA]</scope>
</reference>